<dbReference type="SUPFAM" id="SSF46785">
    <property type="entry name" value="Winged helix' DNA-binding domain"/>
    <property type="match status" value="1"/>
</dbReference>
<dbReference type="InterPro" id="IPR051446">
    <property type="entry name" value="HTH_trans_reg/aminotransferase"/>
</dbReference>
<comment type="caution">
    <text evidence="10">The sequence shown here is derived from an EMBL/GenBank/DDBJ whole genome shotgun (WGS) entry which is preliminary data.</text>
</comment>
<evidence type="ECO:0000259" key="9">
    <source>
        <dbReference type="PROSITE" id="PS50949"/>
    </source>
</evidence>
<keyword evidence="5" id="KW-0805">Transcription regulation</keyword>
<dbReference type="PANTHER" id="PTHR46577:SF1">
    <property type="entry name" value="HTH-TYPE TRANSCRIPTIONAL REGULATORY PROTEIN GABR"/>
    <property type="match status" value="1"/>
</dbReference>
<keyword evidence="11" id="KW-1185">Reference proteome</keyword>
<dbReference type="SUPFAM" id="SSF53383">
    <property type="entry name" value="PLP-dependent transferases"/>
    <property type="match status" value="1"/>
</dbReference>
<dbReference type="InterPro" id="IPR015424">
    <property type="entry name" value="PyrdxlP-dep_Trfase"/>
</dbReference>
<dbReference type="Pfam" id="PF00155">
    <property type="entry name" value="Aminotran_1_2"/>
    <property type="match status" value="1"/>
</dbReference>
<evidence type="ECO:0000313" key="11">
    <source>
        <dbReference type="Proteomes" id="UP000253090"/>
    </source>
</evidence>
<evidence type="ECO:0000256" key="2">
    <source>
        <dbReference type="ARBA" id="ARBA00005384"/>
    </source>
</evidence>
<dbReference type="OrthoDB" id="9808770at2"/>
<dbReference type="CDD" id="cd07377">
    <property type="entry name" value="WHTH_GntR"/>
    <property type="match status" value="1"/>
</dbReference>
<dbReference type="InterPro" id="IPR000524">
    <property type="entry name" value="Tscrpt_reg_HTH_GntR"/>
</dbReference>
<protein>
    <submittedName>
        <fullName evidence="10">GntR family transcriptional regulator/MocR family aminotransferase</fullName>
    </submittedName>
</protein>
<dbReference type="GO" id="GO:0003677">
    <property type="term" value="F:DNA binding"/>
    <property type="evidence" value="ECO:0007669"/>
    <property type="project" value="UniProtKB-KW"/>
</dbReference>
<accession>A0A369BDX7</accession>
<sequence length="487" mass="53426">MNFSIPLDAHSEQYRYKYLALYHAIRSAVHDGTLPAGTRLPSSREMAQIYGLSRGSVAHAYDLLHAEGYIHTTIGSGTYVAAVIPERKESGSKEGIAVSLSPWGKRVTEPALPPEEPAEASGAKPGPDGTVISFMDAGPSVSAFPQAEWKSALAWAAREKQDGISVMSPAGDPELRGAIAAYLRRSRGIAADAEQICLFNGSMQAIMLLTQLMLGEGERAVLEDPCFHGISRAVAACGGVAVPGAVDGDGLIPRDWDARVLFVTPGRQFPTGAVLSPARRQALLAWAAARNAVIVEDDYDTELRWGGRPLEPLKALDRDERVVYIGSFSKTMFSALRIGYAVLPRSLAGPAVRAKALYEPVPPARLEQRALARFMRRGDYERHLRRMRRIYSAKHELFRQALESELPGLFSLRPADAGLLVFAEWRRSPEEYEAFREAARLRGVVFRDGGIYRLSPGLPAACFSLSHLENDRLLEGVYRMARAWKDI</sequence>
<dbReference type="Gene3D" id="3.40.640.10">
    <property type="entry name" value="Type I PLP-dependent aspartate aminotransferase-like (Major domain)"/>
    <property type="match status" value="1"/>
</dbReference>
<evidence type="ECO:0000256" key="8">
    <source>
        <dbReference type="SAM" id="MobiDB-lite"/>
    </source>
</evidence>
<dbReference type="PROSITE" id="PS50949">
    <property type="entry name" value="HTH_GNTR"/>
    <property type="match status" value="1"/>
</dbReference>
<dbReference type="Gene3D" id="1.10.10.10">
    <property type="entry name" value="Winged helix-like DNA-binding domain superfamily/Winged helix DNA-binding domain"/>
    <property type="match status" value="1"/>
</dbReference>
<reference evidence="10 11" key="1">
    <citation type="submission" date="2018-07" db="EMBL/GenBank/DDBJ databases">
        <title>Genomic Encyclopedia of Type Strains, Phase III (KMG-III): the genomes of soil and plant-associated and newly described type strains.</title>
        <authorList>
            <person name="Whitman W."/>
        </authorList>
    </citation>
    <scope>NUCLEOTIDE SEQUENCE [LARGE SCALE GENOMIC DNA]</scope>
    <source>
        <strain evidence="10 11">CECT 8333</strain>
    </source>
</reference>
<dbReference type="AlphaFoldDB" id="A0A369BDX7"/>
<dbReference type="EMBL" id="QPJW01000004">
    <property type="protein sequence ID" value="RCX19753.1"/>
    <property type="molecule type" value="Genomic_DNA"/>
</dbReference>
<comment type="cofactor">
    <cofactor evidence="1">
        <name>pyridoxal 5'-phosphate</name>
        <dbReference type="ChEBI" id="CHEBI:597326"/>
    </cofactor>
</comment>
<keyword evidence="10" id="KW-0808">Transferase</keyword>
<name>A0A369BDX7_9BACL</name>
<dbReference type="InterPro" id="IPR036390">
    <property type="entry name" value="WH_DNA-bd_sf"/>
</dbReference>
<keyword evidence="6" id="KW-0238">DNA-binding</keyword>
<feature type="domain" description="HTH gntR-type" evidence="9">
    <location>
        <begin position="15"/>
        <end position="83"/>
    </location>
</feature>
<dbReference type="GO" id="GO:0008483">
    <property type="term" value="F:transaminase activity"/>
    <property type="evidence" value="ECO:0007669"/>
    <property type="project" value="UniProtKB-KW"/>
</dbReference>
<dbReference type="InterPro" id="IPR036388">
    <property type="entry name" value="WH-like_DNA-bd_sf"/>
</dbReference>
<proteinExistence type="inferred from homology"/>
<keyword evidence="3 10" id="KW-0032">Aminotransferase</keyword>
<dbReference type="CDD" id="cd00609">
    <property type="entry name" value="AAT_like"/>
    <property type="match status" value="1"/>
</dbReference>
<keyword evidence="4" id="KW-0663">Pyridoxal phosphate</keyword>
<gene>
    <name evidence="10" type="ORF">DFP94_104207</name>
</gene>
<feature type="region of interest" description="Disordered" evidence="8">
    <location>
        <begin position="107"/>
        <end position="132"/>
    </location>
</feature>
<dbReference type="SMART" id="SM00345">
    <property type="entry name" value="HTH_GNTR"/>
    <property type="match status" value="1"/>
</dbReference>
<evidence type="ECO:0000313" key="10">
    <source>
        <dbReference type="EMBL" id="RCX19753.1"/>
    </source>
</evidence>
<evidence type="ECO:0000256" key="5">
    <source>
        <dbReference type="ARBA" id="ARBA00023015"/>
    </source>
</evidence>
<keyword evidence="7" id="KW-0804">Transcription</keyword>
<dbReference type="InterPro" id="IPR015421">
    <property type="entry name" value="PyrdxlP-dep_Trfase_major"/>
</dbReference>
<evidence type="ECO:0000256" key="6">
    <source>
        <dbReference type="ARBA" id="ARBA00023125"/>
    </source>
</evidence>
<comment type="similarity">
    <text evidence="2">In the C-terminal section; belongs to the class-I pyridoxal-phosphate-dependent aminotransferase family.</text>
</comment>
<evidence type="ECO:0000256" key="1">
    <source>
        <dbReference type="ARBA" id="ARBA00001933"/>
    </source>
</evidence>
<dbReference type="GO" id="GO:0030170">
    <property type="term" value="F:pyridoxal phosphate binding"/>
    <property type="evidence" value="ECO:0007669"/>
    <property type="project" value="InterPro"/>
</dbReference>
<dbReference type="RefSeq" id="WP_114497000.1">
    <property type="nucleotide sequence ID" value="NZ_QPJW01000004.1"/>
</dbReference>
<dbReference type="Pfam" id="PF00392">
    <property type="entry name" value="GntR"/>
    <property type="match status" value="1"/>
</dbReference>
<organism evidence="10 11">
    <name type="scientific">Fontibacillus phaseoli</name>
    <dbReference type="NCBI Taxonomy" id="1416533"/>
    <lineage>
        <taxon>Bacteria</taxon>
        <taxon>Bacillati</taxon>
        <taxon>Bacillota</taxon>
        <taxon>Bacilli</taxon>
        <taxon>Bacillales</taxon>
        <taxon>Paenibacillaceae</taxon>
        <taxon>Fontibacillus</taxon>
    </lineage>
</organism>
<evidence type="ECO:0000256" key="3">
    <source>
        <dbReference type="ARBA" id="ARBA00022576"/>
    </source>
</evidence>
<evidence type="ECO:0000256" key="7">
    <source>
        <dbReference type="ARBA" id="ARBA00023163"/>
    </source>
</evidence>
<dbReference type="PRINTS" id="PR00035">
    <property type="entry name" value="HTHGNTR"/>
</dbReference>
<dbReference type="Proteomes" id="UP000253090">
    <property type="component" value="Unassembled WGS sequence"/>
</dbReference>
<evidence type="ECO:0000256" key="4">
    <source>
        <dbReference type="ARBA" id="ARBA00022898"/>
    </source>
</evidence>
<dbReference type="GO" id="GO:0003700">
    <property type="term" value="F:DNA-binding transcription factor activity"/>
    <property type="evidence" value="ECO:0007669"/>
    <property type="project" value="InterPro"/>
</dbReference>
<dbReference type="PANTHER" id="PTHR46577">
    <property type="entry name" value="HTH-TYPE TRANSCRIPTIONAL REGULATORY PROTEIN GABR"/>
    <property type="match status" value="1"/>
</dbReference>
<dbReference type="InterPro" id="IPR004839">
    <property type="entry name" value="Aminotransferase_I/II_large"/>
</dbReference>